<evidence type="ECO:0000256" key="1">
    <source>
        <dbReference type="SAM" id="Phobius"/>
    </source>
</evidence>
<sequence>MKNKMLIFATTALCLSPIAMGLMYYSKLPEQMAIHFDSVGNPNNYASKAFVVFGIPALMALVNLVVHLVLDSDPKKAGSSPVMIAFGKWSIPAISVFLMPITIFYSLGRNVNIATIVPICVGLLFIAIGNYLPKCRQNYTVGIKLPWTLASEENWRRTHRFGGVTFIISGVLMIAAGIWPLGSSGPIIAVLALTLLGPAIYSYSMYKKGI</sequence>
<feature type="domain" description="DUF1648" evidence="2">
    <location>
        <begin position="13"/>
        <end position="59"/>
    </location>
</feature>
<dbReference type="PANTHER" id="PTHR37810">
    <property type="entry name" value="IMMUNITY PROTEIN SDPI"/>
    <property type="match status" value="1"/>
</dbReference>
<feature type="transmembrane region" description="Helical" evidence="1">
    <location>
        <begin position="161"/>
        <end position="181"/>
    </location>
</feature>
<dbReference type="GO" id="GO:0009636">
    <property type="term" value="P:response to toxic substance"/>
    <property type="evidence" value="ECO:0007669"/>
    <property type="project" value="TreeGrafter"/>
</dbReference>
<protein>
    <submittedName>
        <fullName evidence="3">Immunity protein SdpI</fullName>
    </submittedName>
</protein>
<keyword evidence="1" id="KW-1133">Transmembrane helix</keyword>
<dbReference type="AlphaFoldDB" id="A0A645AL59"/>
<dbReference type="InterPro" id="IPR026272">
    <property type="entry name" value="SdpI"/>
</dbReference>
<reference evidence="3" key="1">
    <citation type="submission" date="2019-08" db="EMBL/GenBank/DDBJ databases">
        <authorList>
            <person name="Kucharzyk K."/>
            <person name="Murdoch R.W."/>
            <person name="Higgins S."/>
            <person name="Loffler F."/>
        </authorList>
    </citation>
    <scope>NUCLEOTIDE SEQUENCE</scope>
</reference>
<dbReference type="Pfam" id="PF07853">
    <property type="entry name" value="DUF1648"/>
    <property type="match status" value="1"/>
</dbReference>
<feature type="transmembrane region" description="Helical" evidence="1">
    <location>
        <begin position="187"/>
        <end position="206"/>
    </location>
</feature>
<name>A0A645AL59_9ZZZZ</name>
<gene>
    <name evidence="3" type="primary">sdpI_5</name>
    <name evidence="3" type="ORF">SDC9_100435</name>
</gene>
<keyword evidence="1" id="KW-0472">Membrane</keyword>
<evidence type="ECO:0000259" key="2">
    <source>
        <dbReference type="Pfam" id="PF07853"/>
    </source>
</evidence>
<dbReference type="PIRSF" id="PIRSF038959">
    <property type="entry name" value="SdpI"/>
    <property type="match status" value="1"/>
</dbReference>
<dbReference type="EMBL" id="VSSQ01014441">
    <property type="protein sequence ID" value="MPM53666.1"/>
    <property type="molecule type" value="Genomic_DNA"/>
</dbReference>
<dbReference type="InterPro" id="IPR025962">
    <property type="entry name" value="SdpI/YhfL"/>
</dbReference>
<feature type="transmembrane region" description="Helical" evidence="1">
    <location>
        <begin position="82"/>
        <end position="107"/>
    </location>
</feature>
<dbReference type="InterPro" id="IPR012867">
    <property type="entry name" value="DUF1648"/>
</dbReference>
<dbReference type="Pfam" id="PF13630">
    <property type="entry name" value="SdpI"/>
    <property type="match status" value="1"/>
</dbReference>
<proteinExistence type="predicted"/>
<evidence type="ECO:0000313" key="3">
    <source>
        <dbReference type="EMBL" id="MPM53666.1"/>
    </source>
</evidence>
<comment type="caution">
    <text evidence="3">The sequence shown here is derived from an EMBL/GenBank/DDBJ whole genome shotgun (WGS) entry which is preliminary data.</text>
</comment>
<accession>A0A645AL59</accession>
<feature type="transmembrane region" description="Helical" evidence="1">
    <location>
        <begin position="45"/>
        <end position="70"/>
    </location>
</feature>
<keyword evidence="1" id="KW-0812">Transmembrane</keyword>
<organism evidence="3">
    <name type="scientific">bioreactor metagenome</name>
    <dbReference type="NCBI Taxonomy" id="1076179"/>
    <lineage>
        <taxon>unclassified sequences</taxon>
        <taxon>metagenomes</taxon>
        <taxon>ecological metagenomes</taxon>
    </lineage>
</organism>
<feature type="transmembrane region" description="Helical" evidence="1">
    <location>
        <begin position="113"/>
        <end position="132"/>
    </location>
</feature>
<dbReference type="PANTHER" id="PTHR37810:SF5">
    <property type="entry name" value="IMMUNITY PROTEIN SDPI"/>
    <property type="match status" value="1"/>
</dbReference>